<keyword evidence="2 8" id="KW-0436">Ligase</keyword>
<dbReference type="GO" id="GO:0009435">
    <property type="term" value="P:NAD+ biosynthetic process"/>
    <property type="evidence" value="ECO:0007669"/>
    <property type="project" value="UniProtKB-UniRule"/>
</dbReference>
<dbReference type="Pfam" id="PF02540">
    <property type="entry name" value="NAD_synthase"/>
    <property type="match status" value="1"/>
</dbReference>
<dbReference type="GO" id="GO:0003952">
    <property type="term" value="F:NAD+ synthase (glutamine-hydrolyzing) activity"/>
    <property type="evidence" value="ECO:0007669"/>
    <property type="project" value="InterPro"/>
</dbReference>
<dbReference type="EMBL" id="CP016757">
    <property type="protein sequence ID" value="ANZ45014.1"/>
    <property type="molecule type" value="Genomic_DNA"/>
</dbReference>
<dbReference type="GO" id="GO:0008795">
    <property type="term" value="F:NAD+ synthase activity"/>
    <property type="evidence" value="ECO:0007669"/>
    <property type="project" value="UniProtKB-UniRule"/>
</dbReference>
<dbReference type="InterPro" id="IPR022310">
    <property type="entry name" value="NAD/GMP_synthase"/>
</dbReference>
<feature type="binding site" evidence="8">
    <location>
        <position position="39"/>
    </location>
    <ligand>
        <name>Mg(2+)</name>
        <dbReference type="ChEBI" id="CHEBI:18420"/>
    </ligand>
</feature>
<dbReference type="CDD" id="cd00553">
    <property type="entry name" value="NAD_synthase"/>
    <property type="match status" value="1"/>
</dbReference>
<name>A0A1B2I4W9_9BACT</name>
<keyword evidence="5 8" id="KW-0067">ATP-binding</keyword>
<evidence type="ECO:0000256" key="10">
    <source>
        <dbReference type="RuleBase" id="RU003812"/>
    </source>
</evidence>
<keyword evidence="7 8" id="KW-0520">NAD</keyword>
<evidence type="ECO:0000256" key="2">
    <source>
        <dbReference type="ARBA" id="ARBA00022598"/>
    </source>
</evidence>
<dbReference type="Gene3D" id="3.40.50.620">
    <property type="entry name" value="HUPs"/>
    <property type="match status" value="1"/>
</dbReference>
<feature type="binding site" description="in other chain" evidence="8">
    <location>
        <position position="151"/>
    </location>
    <ligand>
        <name>deamido-NAD(+)</name>
        <dbReference type="ChEBI" id="CHEBI:58437"/>
        <note>ligand shared between two neighboring subunits</note>
    </ligand>
</feature>
<reference evidence="12" key="1">
    <citation type="submission" date="2016-08" db="EMBL/GenBank/DDBJ databases">
        <title>Complete genome of Cloacibacillus porcorum.</title>
        <authorList>
            <person name="Looft T."/>
            <person name="Bayles D.O."/>
            <person name="Alt D.P."/>
        </authorList>
    </citation>
    <scope>NUCLEOTIDE SEQUENCE [LARGE SCALE GENOMIC DNA]</scope>
    <source>
        <strain evidence="12">CL-84</strain>
    </source>
</reference>
<feature type="binding site" description="in other chain" evidence="8">
    <location>
        <position position="118"/>
    </location>
    <ligand>
        <name>deamido-NAD(+)</name>
        <dbReference type="ChEBI" id="CHEBI:58437"/>
        <note>ligand shared between two neighboring subunits</note>
    </ligand>
</feature>
<organism evidence="12 13">
    <name type="scientific">Cloacibacillus porcorum</name>
    <dbReference type="NCBI Taxonomy" id="1197717"/>
    <lineage>
        <taxon>Bacteria</taxon>
        <taxon>Thermotogati</taxon>
        <taxon>Synergistota</taxon>
        <taxon>Synergistia</taxon>
        <taxon>Synergistales</taxon>
        <taxon>Synergistaceae</taxon>
        <taxon>Cloacibacillus</taxon>
    </lineage>
</organism>
<dbReference type="STRING" id="1197717.BED41_07935"/>
<feature type="binding site" evidence="8">
    <location>
        <position position="167"/>
    </location>
    <ligand>
        <name>ATP</name>
        <dbReference type="ChEBI" id="CHEBI:30616"/>
    </ligand>
</feature>
<feature type="binding site" evidence="8">
    <location>
        <begin position="33"/>
        <end position="40"/>
    </location>
    <ligand>
        <name>ATP</name>
        <dbReference type="ChEBI" id="CHEBI:30616"/>
    </ligand>
</feature>
<dbReference type="GO" id="GO:0046872">
    <property type="term" value="F:metal ion binding"/>
    <property type="evidence" value="ECO:0007669"/>
    <property type="project" value="UniProtKB-KW"/>
</dbReference>
<protein>
    <recommendedName>
        <fullName evidence="8 10">NH(3)-dependent NAD(+) synthetase</fullName>
        <ecNumber evidence="8 10">6.3.1.5</ecNumber>
    </recommendedName>
</protein>
<evidence type="ECO:0000256" key="8">
    <source>
        <dbReference type="HAMAP-Rule" id="MF_00193"/>
    </source>
</evidence>
<evidence type="ECO:0000256" key="1">
    <source>
        <dbReference type="ARBA" id="ARBA00005859"/>
    </source>
</evidence>
<dbReference type="RefSeq" id="WP_066744675.1">
    <property type="nucleotide sequence ID" value="NZ_CAUFKJ010000063.1"/>
</dbReference>
<evidence type="ECO:0000313" key="13">
    <source>
        <dbReference type="Proteomes" id="UP000093044"/>
    </source>
</evidence>
<dbReference type="KEGG" id="cpor:BED41_07935"/>
<keyword evidence="4 8" id="KW-0547">Nucleotide-binding</keyword>
<dbReference type="InterPro" id="IPR003694">
    <property type="entry name" value="NAD_synthase"/>
</dbReference>
<evidence type="ECO:0000256" key="5">
    <source>
        <dbReference type="ARBA" id="ARBA00022840"/>
    </source>
</evidence>
<dbReference type="InterPro" id="IPR014729">
    <property type="entry name" value="Rossmann-like_a/b/a_fold"/>
</dbReference>
<dbReference type="GO" id="GO:0004359">
    <property type="term" value="F:glutaminase activity"/>
    <property type="evidence" value="ECO:0007669"/>
    <property type="project" value="InterPro"/>
</dbReference>
<accession>A0A1B2I4W9</accession>
<feature type="domain" description="NAD/GMP synthase" evidence="11">
    <location>
        <begin position="14"/>
        <end position="238"/>
    </location>
</feature>
<keyword evidence="13" id="KW-1185">Reference proteome</keyword>
<evidence type="ECO:0000256" key="9">
    <source>
        <dbReference type="RuleBase" id="RU003811"/>
    </source>
</evidence>
<evidence type="ECO:0000256" key="3">
    <source>
        <dbReference type="ARBA" id="ARBA00022723"/>
    </source>
</evidence>
<dbReference type="EC" id="6.3.1.5" evidence="8 10"/>
<comment type="similarity">
    <text evidence="1 8 9">Belongs to the NAD synthetase family.</text>
</comment>
<feature type="binding site" evidence="8">
    <location>
        <position position="143"/>
    </location>
    <ligand>
        <name>Mg(2+)</name>
        <dbReference type="ChEBI" id="CHEBI:18420"/>
    </ligand>
</feature>
<evidence type="ECO:0000256" key="4">
    <source>
        <dbReference type="ARBA" id="ARBA00022741"/>
    </source>
</evidence>
<feature type="binding site" evidence="8">
    <location>
        <position position="189"/>
    </location>
    <ligand>
        <name>ATP</name>
        <dbReference type="ChEBI" id="CHEBI:30616"/>
    </ligand>
</feature>
<evidence type="ECO:0000256" key="7">
    <source>
        <dbReference type="ARBA" id="ARBA00023027"/>
    </source>
</evidence>
<proteinExistence type="inferred from homology"/>
<dbReference type="HAMAP" id="MF_00193">
    <property type="entry name" value="NadE_ammonia_dep"/>
    <property type="match status" value="1"/>
</dbReference>
<dbReference type="GO" id="GO:0005737">
    <property type="term" value="C:cytoplasm"/>
    <property type="evidence" value="ECO:0007669"/>
    <property type="project" value="InterPro"/>
</dbReference>
<dbReference type="UniPathway" id="UPA00253">
    <property type="reaction ID" value="UER00333"/>
</dbReference>
<comment type="caution">
    <text evidence="8">Lacks conserved residue(s) required for the propagation of feature annotation.</text>
</comment>
<dbReference type="Proteomes" id="UP000093044">
    <property type="component" value="Chromosome"/>
</dbReference>
<dbReference type="GO" id="GO:0005524">
    <property type="term" value="F:ATP binding"/>
    <property type="evidence" value="ECO:0007669"/>
    <property type="project" value="UniProtKB-UniRule"/>
</dbReference>
<comment type="pathway">
    <text evidence="8">Cofactor biosynthesis; NAD(+) biosynthesis; NAD(+) from deamido-NAD(+) (ammonia route): step 1/1.</text>
</comment>
<dbReference type="GeneID" id="83057779"/>
<sequence length="249" mass="27152">MEIYRNPEKITRFLVSWIKEKFGVAGAKGAVLGISGGIDSAVLAALLAKSLGPNRVIGVIMPCYSMQVDEDYARLLAEAIGIRTMKVDLSSSYDTLKREIENSLPELGGLSAANIKPRLRMTTLYAIAQQHGYLVCGGSNRDEITFGYFTKYGDSGVDLMPIADLLKGEVWAVAKHLGVPREIIDRPPTAALWEGQTDEAEMGLTYEELDRYIATGGATEEAKQKIEAAVKRSAHKRAFAAMAKLPENL</sequence>
<dbReference type="AlphaFoldDB" id="A0A1B2I4W9"/>
<dbReference type="NCBIfam" id="TIGR00552">
    <property type="entry name" value="nadE"/>
    <property type="match status" value="1"/>
</dbReference>
<evidence type="ECO:0000259" key="11">
    <source>
        <dbReference type="Pfam" id="PF02540"/>
    </source>
</evidence>
<evidence type="ECO:0000313" key="12">
    <source>
        <dbReference type="EMBL" id="ANZ45014.1"/>
    </source>
</evidence>
<feature type="binding site" evidence="8">
    <location>
        <position position="158"/>
    </location>
    <ligand>
        <name>deamido-NAD(+)</name>
        <dbReference type="ChEBI" id="CHEBI:58437"/>
        <note>ligand shared between two neighboring subunits</note>
    </ligand>
</feature>
<comment type="catalytic activity">
    <reaction evidence="8 10">
        <text>deamido-NAD(+) + NH4(+) + ATP = AMP + diphosphate + NAD(+) + H(+)</text>
        <dbReference type="Rhea" id="RHEA:21188"/>
        <dbReference type="ChEBI" id="CHEBI:15378"/>
        <dbReference type="ChEBI" id="CHEBI:28938"/>
        <dbReference type="ChEBI" id="CHEBI:30616"/>
        <dbReference type="ChEBI" id="CHEBI:33019"/>
        <dbReference type="ChEBI" id="CHEBI:57540"/>
        <dbReference type="ChEBI" id="CHEBI:58437"/>
        <dbReference type="ChEBI" id="CHEBI:456215"/>
        <dbReference type="EC" id="6.3.1.5"/>
    </reaction>
</comment>
<comment type="function">
    <text evidence="8">Catalyzes the ATP-dependent amidation of deamido-NAD to form NAD. Uses ammonia as a nitrogen source.</text>
</comment>
<keyword evidence="6 8" id="KW-0460">Magnesium</keyword>
<gene>
    <name evidence="8" type="primary">nadE</name>
    <name evidence="12" type="ORF">BED41_07935</name>
</gene>
<comment type="subunit">
    <text evidence="8">Homodimer.</text>
</comment>
<dbReference type="InterPro" id="IPR022926">
    <property type="entry name" value="NH(3)-dep_NAD(+)_synth"/>
</dbReference>
<dbReference type="SUPFAM" id="SSF52402">
    <property type="entry name" value="Adenine nucleotide alpha hydrolases-like"/>
    <property type="match status" value="1"/>
</dbReference>
<dbReference type="OrthoDB" id="9803818at2"/>
<dbReference type="PANTHER" id="PTHR23090">
    <property type="entry name" value="NH 3 /GLUTAMINE-DEPENDENT NAD + SYNTHETASE"/>
    <property type="match status" value="1"/>
</dbReference>
<keyword evidence="3 8" id="KW-0479">Metal-binding</keyword>
<evidence type="ECO:0000256" key="6">
    <source>
        <dbReference type="ARBA" id="ARBA00022842"/>
    </source>
</evidence>
<dbReference type="PANTHER" id="PTHR23090:SF9">
    <property type="entry name" value="GLUTAMINE-DEPENDENT NAD(+) SYNTHETASE"/>
    <property type="match status" value="1"/>
</dbReference>
<feature type="binding site" description="in other chain" evidence="8">
    <location>
        <begin position="235"/>
        <end position="236"/>
    </location>
    <ligand>
        <name>deamido-NAD(+)</name>
        <dbReference type="ChEBI" id="CHEBI:58437"/>
        <note>ligand shared between two neighboring subunits</note>
    </ligand>
</feature>